<dbReference type="InterPro" id="IPR016125">
    <property type="entry name" value="Peptidase_C15-like"/>
</dbReference>
<protein>
    <recommendedName>
        <fullName evidence="7">Pyroglutamyl-peptidase I</fullName>
    </recommendedName>
</protein>
<proteinExistence type="inferred from homology"/>
<gene>
    <name evidence="5" type="ORF">PLBR_LOCUS476</name>
</gene>
<keyword evidence="2" id="KW-0645">Protease</keyword>
<reference evidence="5 6" key="1">
    <citation type="submission" date="2018-03" db="EMBL/GenBank/DDBJ databases">
        <authorList>
            <person name="Fogelqvist J."/>
        </authorList>
    </citation>
    <scope>NUCLEOTIDE SEQUENCE [LARGE SCALE GENOMIC DNA]</scope>
</reference>
<dbReference type="Pfam" id="PF01470">
    <property type="entry name" value="Peptidase_C15"/>
    <property type="match status" value="1"/>
</dbReference>
<organism evidence="5 6">
    <name type="scientific">Plasmodiophora brassicae</name>
    <name type="common">Clubroot disease agent</name>
    <dbReference type="NCBI Taxonomy" id="37360"/>
    <lineage>
        <taxon>Eukaryota</taxon>
        <taxon>Sar</taxon>
        <taxon>Rhizaria</taxon>
        <taxon>Endomyxa</taxon>
        <taxon>Phytomyxea</taxon>
        <taxon>Plasmodiophorida</taxon>
        <taxon>Plasmodiophoridae</taxon>
        <taxon>Plasmodiophora</taxon>
    </lineage>
</organism>
<dbReference type="SUPFAM" id="SSF53182">
    <property type="entry name" value="Pyrrolidone carboxyl peptidase (pyroglutamate aminopeptidase)"/>
    <property type="match status" value="1"/>
</dbReference>
<dbReference type="GO" id="GO:0006508">
    <property type="term" value="P:proteolysis"/>
    <property type="evidence" value="ECO:0007669"/>
    <property type="project" value="UniProtKB-KW"/>
</dbReference>
<evidence type="ECO:0000313" key="6">
    <source>
        <dbReference type="Proteomes" id="UP000290189"/>
    </source>
</evidence>
<keyword evidence="3" id="KW-0378">Hydrolase</keyword>
<evidence type="ECO:0000256" key="4">
    <source>
        <dbReference type="ARBA" id="ARBA00022807"/>
    </source>
</evidence>
<dbReference type="GO" id="GO:0008234">
    <property type="term" value="F:cysteine-type peptidase activity"/>
    <property type="evidence" value="ECO:0007669"/>
    <property type="project" value="UniProtKB-KW"/>
</dbReference>
<keyword evidence="5" id="KW-0496">Mitochondrion</keyword>
<evidence type="ECO:0000313" key="5">
    <source>
        <dbReference type="EMBL" id="SPQ93261.1"/>
    </source>
</evidence>
<evidence type="ECO:0000256" key="3">
    <source>
        <dbReference type="ARBA" id="ARBA00022801"/>
    </source>
</evidence>
<dbReference type="Proteomes" id="UP000290189">
    <property type="component" value="Unassembled WGS sequence"/>
</dbReference>
<dbReference type="PANTHER" id="PTHR23402:SF1">
    <property type="entry name" value="PYROGLUTAMYL-PEPTIDASE I"/>
    <property type="match status" value="1"/>
</dbReference>
<evidence type="ECO:0000256" key="2">
    <source>
        <dbReference type="ARBA" id="ARBA00022670"/>
    </source>
</evidence>
<comment type="similarity">
    <text evidence="1">Belongs to the peptidase C15 family.</text>
</comment>
<geneLocation type="mitochondrion" evidence="5"/>
<dbReference type="Gene3D" id="3.40.630.20">
    <property type="entry name" value="Peptidase C15, pyroglutamyl peptidase I-like"/>
    <property type="match status" value="1"/>
</dbReference>
<keyword evidence="4" id="KW-0788">Thiol protease</keyword>
<dbReference type="PANTHER" id="PTHR23402">
    <property type="entry name" value="PROTEASE FAMILY C15 PYROGLUTAMYL-PEPTIDASE I-RELATED"/>
    <property type="match status" value="1"/>
</dbReference>
<sequence length="241" mass="25999">MTHVVVAVVTGFGPFGDRHSHVNPSWEAVKALPDTITVADGECVVKVYKFELPVEYGAVQRLAPELHARHRPDIVFHCGVGKSHMYCLESVAHSKGYVRPDNIGCTGSNDCDADTLTVDVDLLQALTHDLNATNPPDPVVISDDAGRFLCEFTLFQSLNLARRSRRPLSLFFHVPPGHVEASTELIKRSLVYLARHAYGASGAFAVEGLVGRGAPNPINWPTAPSLSLRLAVVPVTGTGSN</sequence>
<name>A0A3P3XZ93_PLABS</name>
<accession>A0A3P3XZ93</accession>
<evidence type="ECO:0008006" key="7">
    <source>
        <dbReference type="Google" id="ProtNLM"/>
    </source>
</evidence>
<evidence type="ECO:0000256" key="1">
    <source>
        <dbReference type="ARBA" id="ARBA00006641"/>
    </source>
</evidence>
<dbReference type="EMBL" id="OVEO01000001">
    <property type="protein sequence ID" value="SPQ93261.1"/>
    <property type="molecule type" value="Genomic_DNA"/>
</dbReference>
<dbReference type="InterPro" id="IPR036440">
    <property type="entry name" value="Peptidase_C15-like_sf"/>
</dbReference>
<dbReference type="AlphaFoldDB" id="A0A3P3XZ93"/>